<name>A0A2P7U2X8_9NEIS</name>
<comment type="caution">
    <text evidence="1">The sequence shown here is derived from an EMBL/GenBank/DDBJ whole genome shotgun (WGS) entry which is preliminary data.</text>
</comment>
<organism evidence="1 2">
    <name type="scientific">Neisseria iguanae</name>
    <dbReference type="NCBI Taxonomy" id="90242"/>
    <lineage>
        <taxon>Bacteria</taxon>
        <taxon>Pseudomonadati</taxon>
        <taxon>Pseudomonadota</taxon>
        <taxon>Betaproteobacteria</taxon>
        <taxon>Neisseriales</taxon>
        <taxon>Neisseriaceae</taxon>
        <taxon>Neisseria</taxon>
    </lineage>
</organism>
<evidence type="ECO:0000313" key="2">
    <source>
        <dbReference type="Proteomes" id="UP000241868"/>
    </source>
</evidence>
<dbReference type="Proteomes" id="UP000241868">
    <property type="component" value="Unassembled WGS sequence"/>
</dbReference>
<protein>
    <recommendedName>
        <fullName evidence="3">Mobilization protein</fullName>
    </recommendedName>
</protein>
<gene>
    <name evidence="1" type="ORF">C7N83_01225</name>
</gene>
<dbReference type="EMBL" id="PXYY01000004">
    <property type="protein sequence ID" value="PSJ81329.1"/>
    <property type="molecule type" value="Genomic_DNA"/>
</dbReference>
<keyword evidence="2" id="KW-1185">Reference proteome</keyword>
<evidence type="ECO:0008006" key="3">
    <source>
        <dbReference type="Google" id="ProtNLM"/>
    </source>
</evidence>
<dbReference type="AlphaFoldDB" id="A0A2P7U2X8"/>
<evidence type="ECO:0000313" key="1">
    <source>
        <dbReference type="EMBL" id="PSJ81329.1"/>
    </source>
</evidence>
<reference evidence="1 2" key="1">
    <citation type="submission" date="2018-03" db="EMBL/GenBank/DDBJ databases">
        <title>Neisseria weixii sp. nov., isolated from the intestinal contents of Tibetan Plateau pika (Ochotona curzoniae) in Yushu, Qinghai Province, China.</title>
        <authorList>
            <person name="Gui Z."/>
        </authorList>
    </citation>
    <scope>NUCLEOTIDE SEQUENCE [LARGE SCALE GENOMIC DNA]</scope>
    <source>
        <strain evidence="1 2">ATCC 51483</strain>
    </source>
</reference>
<accession>A0A2P7U2X8</accession>
<proteinExistence type="predicted"/>
<sequence length="131" mass="15455">MVFITPCRIERRPDKADYRQQVGEQVETLHFSLFLRRSEMKQENDTLVRLKANIDAKLRHAVEYRRDQEEREMLERMISQGVIPQDDYSKEERKLLVKAFFASIFGQKQVSIEGATQEVEAVLREILKARG</sequence>